<organism evidence="6 8">
    <name type="scientific">Dinothrombium tinctorium</name>
    <dbReference type="NCBI Taxonomy" id="1965070"/>
    <lineage>
        <taxon>Eukaryota</taxon>
        <taxon>Metazoa</taxon>
        <taxon>Ecdysozoa</taxon>
        <taxon>Arthropoda</taxon>
        <taxon>Chelicerata</taxon>
        <taxon>Arachnida</taxon>
        <taxon>Acari</taxon>
        <taxon>Acariformes</taxon>
        <taxon>Trombidiformes</taxon>
        <taxon>Prostigmata</taxon>
        <taxon>Anystina</taxon>
        <taxon>Parasitengona</taxon>
        <taxon>Trombidioidea</taxon>
        <taxon>Trombidiidae</taxon>
        <taxon>Dinothrombium</taxon>
    </lineage>
</organism>
<dbReference type="Gene3D" id="2.60.34.10">
    <property type="entry name" value="Substrate Binding Domain Of DNAk, Chain A, domain 1"/>
    <property type="match status" value="1"/>
</dbReference>
<dbReference type="GO" id="GO:0005524">
    <property type="term" value="F:ATP binding"/>
    <property type="evidence" value="ECO:0007669"/>
    <property type="project" value="UniProtKB-KW"/>
</dbReference>
<dbReference type="GO" id="GO:0005829">
    <property type="term" value="C:cytosol"/>
    <property type="evidence" value="ECO:0007669"/>
    <property type="project" value="TreeGrafter"/>
</dbReference>
<evidence type="ECO:0000313" key="6">
    <source>
        <dbReference type="EMBL" id="RWS03126.1"/>
    </source>
</evidence>
<evidence type="ECO:0000256" key="4">
    <source>
        <dbReference type="SAM" id="MobiDB-lite"/>
    </source>
</evidence>
<dbReference type="EMBL" id="NCKU01006784">
    <property type="protein sequence ID" value="RWS03163.1"/>
    <property type="molecule type" value="Genomic_DNA"/>
</dbReference>
<keyword evidence="2" id="KW-0547">Nucleotide-binding</keyword>
<dbReference type="FunFam" id="1.20.1270.10:FF:000002">
    <property type="entry name" value="Heat shock 70 kDa protein 4"/>
    <property type="match status" value="1"/>
</dbReference>
<evidence type="ECO:0000256" key="2">
    <source>
        <dbReference type="ARBA" id="ARBA00022741"/>
    </source>
</evidence>
<reference evidence="6" key="2">
    <citation type="submission" date="2018-11" db="EMBL/GenBank/DDBJ databases">
        <title>Trombidioid mite genomics.</title>
        <authorList>
            <person name="Dong X."/>
        </authorList>
    </citation>
    <scope>NUCLEOTIDE SEQUENCE</scope>
    <source>
        <strain evidence="6">UoL-WK</strain>
    </source>
</reference>
<evidence type="ECO:0000313" key="8">
    <source>
        <dbReference type="Proteomes" id="UP000285301"/>
    </source>
</evidence>
<name>A0A3S4QGE2_9ACAR</name>
<dbReference type="PANTHER" id="PTHR45639:SF4">
    <property type="entry name" value="HSC70CB, ISOFORM G"/>
    <property type="match status" value="1"/>
</dbReference>
<dbReference type="Gene3D" id="3.30.420.40">
    <property type="match status" value="2"/>
</dbReference>
<dbReference type="SUPFAM" id="SSF100934">
    <property type="entry name" value="Heat shock protein 70kD (HSP70), C-terminal subdomain"/>
    <property type="match status" value="1"/>
</dbReference>
<dbReference type="SUPFAM" id="SSF100920">
    <property type="entry name" value="Heat shock protein 70kD (HSP70), peptide-binding domain"/>
    <property type="match status" value="1"/>
</dbReference>
<feature type="region of interest" description="Disordered" evidence="4">
    <location>
        <begin position="774"/>
        <end position="825"/>
    </location>
</feature>
<accession>A0A3S4QGE2</accession>
<reference evidence="6 8" key="1">
    <citation type="journal article" date="2018" name="Gigascience">
        <title>Genomes of trombidid mites reveal novel predicted allergens and laterally-transferred genes associated with secondary metabolism.</title>
        <authorList>
            <person name="Dong X."/>
            <person name="Chaisiri K."/>
            <person name="Xia D."/>
            <person name="Armstrong S.D."/>
            <person name="Fang Y."/>
            <person name="Donnelly M.J."/>
            <person name="Kadowaki T."/>
            <person name="McGarry J.W."/>
            <person name="Darby A.C."/>
            <person name="Makepeace B.L."/>
        </authorList>
    </citation>
    <scope>NUCLEOTIDE SEQUENCE [LARGE SCALE GENOMIC DNA]</scope>
    <source>
        <strain evidence="6">UoL-WK</strain>
    </source>
</reference>
<keyword evidence="8" id="KW-1185">Reference proteome</keyword>
<dbReference type="GO" id="GO:0005634">
    <property type="term" value="C:nucleus"/>
    <property type="evidence" value="ECO:0007669"/>
    <property type="project" value="TreeGrafter"/>
</dbReference>
<dbReference type="Gene3D" id="3.90.640.10">
    <property type="entry name" value="Actin, Chain A, domain 4"/>
    <property type="match status" value="1"/>
</dbReference>
<dbReference type="AlphaFoldDB" id="A0A3S4QGE2"/>
<dbReference type="GO" id="GO:0140662">
    <property type="term" value="F:ATP-dependent protein folding chaperone"/>
    <property type="evidence" value="ECO:0007669"/>
    <property type="project" value="InterPro"/>
</dbReference>
<comment type="caution">
    <text evidence="6">The sequence shown here is derived from an EMBL/GenBank/DDBJ whole genome shotgun (WGS) entry which is preliminary data.</text>
</comment>
<feature type="region of interest" description="Disordered" evidence="4">
    <location>
        <begin position="509"/>
        <end position="561"/>
    </location>
</feature>
<sequence>MSEAASVCGFDVGSENCYVAVARQGGIEIVLNEYSQRSTPAFVCLGGRQREIGVSAKQKHLMNLSNTFFAIKRLVGRQFNEVNQHEKLPFPIEQSPSGEVAVRVWINDEEQQFTATQLLAMLFSKLRQVANMPVDCVINCPSFFSDGQRQALRDAALISGLNPLRIVNDITAVGINYCFYRLANVASEDTAIVAFVDIGQTTTQCGIILFENKKNLMQVLSSEYEPNLGGAHFDELLADNFIEQYKLKLNKRARLRLIAECEKLKKLMSANSNELPINVECLYDDRDFSARMSRAHFEKLAEQYLQKIEQVFRRSLETAKKTLANISKDKDKPAELKLSAVEIVGGSIRIVAIKRLIKEVFGIEASTTLNADEAVCRGCALQCAMLSPSFRVSRDLQIIDYAPYQINCKYWHATIPEGKTYCVNPLFSRGDQMPFTRQIIVNCHSLPMIFELEYVTDSKSTTVIGQYKIYSSQNLPVNGNKVRVRVRLDPNGFVYVSSAMLQMDEKNTKAEVNNKGDNNENQERSMSIDQEMQNDVNSSDKEPSAEQKEKEKEKDENKRNKTAQIELEIESLWTRGKLSEAELLKYKETESYLVLADKNWKERMDARNELEEYVYEWRNRLEEGRYDMFVLSADRQAFLESLNQTQQWLYEDEETGNIGSRSLYVDKLNGLKQKFSDDIMFRVKEYETRNTFLEDLGKAIQMAHKLLESKECADEAKLKQLHQTATEIQQWFDNCHHVLSSQPLNVNPSITTKQIQEQTNHLQSLIRPIMEDIHRKRQEEERKKKEQEEKLKKEKEGKDKGKESSNENKSAAEEPMEVDPSAKTE</sequence>
<comment type="similarity">
    <text evidence="1">Belongs to the heat shock protein 70 family.</text>
</comment>
<keyword evidence="3" id="KW-0067">ATP-binding</keyword>
<evidence type="ECO:0000313" key="7">
    <source>
        <dbReference type="EMBL" id="RWS03163.1"/>
    </source>
</evidence>
<evidence type="ECO:0000313" key="5">
    <source>
        <dbReference type="EMBL" id="RWS02158.1"/>
    </source>
</evidence>
<dbReference type="STRING" id="1965070.A0A3S4QGE2"/>
<dbReference type="Pfam" id="PF00012">
    <property type="entry name" value="HSP70"/>
    <property type="match status" value="1"/>
</dbReference>
<proteinExistence type="inferred from homology"/>
<feature type="compositionally biased region" description="Basic and acidic residues" evidence="4">
    <location>
        <begin position="509"/>
        <end position="523"/>
    </location>
</feature>
<dbReference type="InterPro" id="IPR043129">
    <property type="entry name" value="ATPase_NBD"/>
</dbReference>
<dbReference type="Proteomes" id="UP000285301">
    <property type="component" value="Unassembled WGS sequence"/>
</dbReference>
<evidence type="ECO:0000256" key="1">
    <source>
        <dbReference type="ARBA" id="ARBA00007381"/>
    </source>
</evidence>
<evidence type="ECO:0000256" key="3">
    <source>
        <dbReference type="ARBA" id="ARBA00022840"/>
    </source>
</evidence>
<dbReference type="FunFam" id="3.30.420.40:FF:000171">
    <property type="entry name" value="Heat shock 70 kDa protein 4"/>
    <property type="match status" value="2"/>
</dbReference>
<protein>
    <submittedName>
        <fullName evidence="6">Sar s 28 (Heat shock protein 70-like protein 1)</fullName>
    </submittedName>
</protein>
<dbReference type="FunFam" id="3.90.640.10:FF:000004">
    <property type="entry name" value="Heat shock 70 kDa protein 4"/>
    <property type="match status" value="1"/>
</dbReference>
<dbReference type="InterPro" id="IPR013126">
    <property type="entry name" value="Hsp_70_fam"/>
</dbReference>
<gene>
    <name evidence="5" type="ORF">B4U79_06466</name>
    <name evidence="6" type="ORF">B4U79_14003</name>
    <name evidence="7" type="ORF">B4U79_14963</name>
</gene>
<keyword evidence="6" id="KW-0346">Stress response</keyword>
<dbReference type="InterPro" id="IPR029048">
    <property type="entry name" value="HSP70_C_sf"/>
</dbReference>
<dbReference type="PRINTS" id="PR00301">
    <property type="entry name" value="HEATSHOCK70"/>
</dbReference>
<dbReference type="Gene3D" id="1.20.1270.10">
    <property type="match status" value="1"/>
</dbReference>
<feature type="compositionally biased region" description="Polar residues" evidence="4">
    <location>
        <begin position="524"/>
        <end position="537"/>
    </location>
</feature>
<feature type="compositionally biased region" description="Basic and acidic residues" evidence="4">
    <location>
        <begin position="538"/>
        <end position="559"/>
    </location>
</feature>
<dbReference type="Gene3D" id="3.30.30.30">
    <property type="match status" value="1"/>
</dbReference>
<dbReference type="OrthoDB" id="434160at2759"/>
<dbReference type="EMBL" id="NCKU01006822">
    <property type="protein sequence ID" value="RWS03126.1"/>
    <property type="molecule type" value="Genomic_DNA"/>
</dbReference>
<dbReference type="InterPro" id="IPR029047">
    <property type="entry name" value="HSP70_peptide-bd_sf"/>
</dbReference>
<feature type="compositionally biased region" description="Basic and acidic residues" evidence="4">
    <location>
        <begin position="774"/>
        <end position="812"/>
    </location>
</feature>
<dbReference type="PANTHER" id="PTHR45639">
    <property type="entry name" value="HSC70CB, ISOFORM G-RELATED"/>
    <property type="match status" value="1"/>
</dbReference>
<dbReference type="EMBL" id="NCKU01008083">
    <property type="protein sequence ID" value="RWS02158.1"/>
    <property type="molecule type" value="Genomic_DNA"/>
</dbReference>
<dbReference type="SUPFAM" id="SSF53067">
    <property type="entry name" value="Actin-like ATPase domain"/>
    <property type="match status" value="2"/>
</dbReference>